<dbReference type="EMBL" id="HBEO01023570">
    <property type="protein sequence ID" value="CAD8494016.1"/>
    <property type="molecule type" value="Transcribed_RNA"/>
</dbReference>
<dbReference type="SUPFAM" id="SSF54277">
    <property type="entry name" value="CAD &amp; PB1 domains"/>
    <property type="match status" value="1"/>
</dbReference>
<evidence type="ECO:0008006" key="2">
    <source>
        <dbReference type="Google" id="ProtNLM"/>
    </source>
</evidence>
<name>A0A7S0HLL8_9CRYP</name>
<dbReference type="Gene3D" id="3.10.20.90">
    <property type="entry name" value="Phosphatidylinositol 3-kinase Catalytic Subunit, Chain A, domain 1"/>
    <property type="match status" value="1"/>
</dbReference>
<proteinExistence type="predicted"/>
<accession>A0A7S0HLL8</accession>
<dbReference type="AlphaFoldDB" id="A0A7S0HLL8"/>
<protein>
    <recommendedName>
        <fullName evidence="2">PB1 domain-containing protein</fullName>
    </recommendedName>
</protein>
<reference evidence="1" key="1">
    <citation type="submission" date="2021-01" db="EMBL/GenBank/DDBJ databases">
        <authorList>
            <person name="Corre E."/>
            <person name="Pelletier E."/>
            <person name="Niang G."/>
            <person name="Scheremetjew M."/>
            <person name="Finn R."/>
            <person name="Kale V."/>
            <person name="Holt S."/>
            <person name="Cochrane G."/>
            <person name="Meng A."/>
            <person name="Brown T."/>
            <person name="Cohen L."/>
        </authorList>
    </citation>
    <scope>NUCLEOTIDE SEQUENCE</scope>
    <source>
        <strain evidence="1">CCMP325</strain>
    </source>
</reference>
<evidence type="ECO:0000313" key="1">
    <source>
        <dbReference type="EMBL" id="CAD8494016.1"/>
    </source>
</evidence>
<organism evidence="1">
    <name type="scientific">Hanusia phi</name>
    <dbReference type="NCBI Taxonomy" id="3032"/>
    <lineage>
        <taxon>Eukaryota</taxon>
        <taxon>Cryptophyceae</taxon>
        <taxon>Pyrenomonadales</taxon>
        <taxon>Geminigeraceae</taxon>
        <taxon>Hanusia</taxon>
    </lineage>
</organism>
<sequence length="108" mass="12371">MTPSSRSSSSSPHTRHYTFNVCCWVDGLTDVRTVQMLFTQPFAGNFDFDFGKELLQKLNSLWMSGKKKLDKLFYIDEEGDQVAILTDHELWVATLHFNANEPVKLLAN</sequence>
<gene>
    <name evidence="1" type="ORF">HPHI1048_LOCUS15895</name>
</gene>